<proteinExistence type="predicted"/>
<evidence type="ECO:0000313" key="2">
    <source>
        <dbReference type="EMBL" id="ABO50773.1"/>
    </source>
</evidence>
<name>A4J6S0_DESRM</name>
<accession>A4J6S0</accession>
<evidence type="ECO:0000313" key="3">
    <source>
        <dbReference type="Proteomes" id="UP000001556"/>
    </source>
</evidence>
<gene>
    <name evidence="2" type="ordered locus">Dred_2262</name>
</gene>
<dbReference type="EMBL" id="CP000612">
    <property type="protein sequence ID" value="ABO50773.1"/>
    <property type="molecule type" value="Genomic_DNA"/>
</dbReference>
<keyword evidence="3" id="KW-1185">Reference proteome</keyword>
<organism evidence="2 3">
    <name type="scientific">Desulforamulus reducens (strain ATCC BAA-1160 / DSM 100696 / MI-1)</name>
    <name type="common">Desulfotomaculum reducens</name>
    <dbReference type="NCBI Taxonomy" id="349161"/>
    <lineage>
        <taxon>Bacteria</taxon>
        <taxon>Bacillati</taxon>
        <taxon>Bacillota</taxon>
        <taxon>Clostridia</taxon>
        <taxon>Eubacteriales</taxon>
        <taxon>Peptococcaceae</taxon>
        <taxon>Desulforamulus</taxon>
    </lineage>
</organism>
<protein>
    <submittedName>
        <fullName evidence="2">Uncharacterized protein</fullName>
    </submittedName>
</protein>
<dbReference type="eggNOG" id="ENOG5033AUT">
    <property type="taxonomic scope" value="Bacteria"/>
</dbReference>
<feature type="compositionally biased region" description="Low complexity" evidence="1">
    <location>
        <begin position="110"/>
        <end position="120"/>
    </location>
</feature>
<sequence length="206" mass="22338">MATMAQYKLIRKKRQLQVSAPCNCYQNDHVDLVVEGAGIRLCRLSSLSVPAEVSAYIPRVEIRHRTYQNGELVSEDERIYNSITVVHAPRHPLENPTSTFPHKGSFPAWPGGNNNTLGPQQGPPNPPALEPPPPGKQPPPPEVPVAPGTDQPGAAEPPDIPSQPEPHPPPVSPQGRKQPPLPSLPRRLPSGGSGPLITINRRPFNK</sequence>
<feature type="compositionally biased region" description="Pro residues" evidence="1">
    <location>
        <begin position="121"/>
        <end position="144"/>
    </location>
</feature>
<feature type="region of interest" description="Disordered" evidence="1">
    <location>
        <begin position="90"/>
        <end position="206"/>
    </location>
</feature>
<reference evidence="2 3" key="1">
    <citation type="submission" date="2007-03" db="EMBL/GenBank/DDBJ databases">
        <title>Complete sequence of Desulfotomaculum reducens MI-1.</title>
        <authorList>
            <consortium name="US DOE Joint Genome Institute"/>
            <person name="Copeland A."/>
            <person name="Lucas S."/>
            <person name="Lapidus A."/>
            <person name="Barry K."/>
            <person name="Detter J.C."/>
            <person name="Glavina del Rio T."/>
            <person name="Hammon N."/>
            <person name="Israni S."/>
            <person name="Dalin E."/>
            <person name="Tice H."/>
            <person name="Pitluck S."/>
            <person name="Sims D."/>
            <person name="Brettin T."/>
            <person name="Bruce D."/>
            <person name="Han C."/>
            <person name="Tapia R."/>
            <person name="Schmutz J."/>
            <person name="Larimer F."/>
            <person name="Land M."/>
            <person name="Hauser L."/>
            <person name="Kyrpides N."/>
            <person name="Kim E."/>
            <person name="Tebo B.M."/>
            <person name="Richardson P."/>
        </authorList>
    </citation>
    <scope>NUCLEOTIDE SEQUENCE [LARGE SCALE GENOMIC DNA]</scope>
    <source>
        <strain evidence="2 3">MI-1</strain>
    </source>
</reference>
<dbReference type="AlphaFoldDB" id="A4J6S0"/>
<evidence type="ECO:0000256" key="1">
    <source>
        <dbReference type="SAM" id="MobiDB-lite"/>
    </source>
</evidence>
<dbReference type="HOGENOM" id="CLU_1472946_0_0_9"/>
<feature type="compositionally biased region" description="Pro residues" evidence="1">
    <location>
        <begin position="158"/>
        <end position="172"/>
    </location>
</feature>
<dbReference type="KEGG" id="drm:Dred_2262"/>
<dbReference type="Proteomes" id="UP000001556">
    <property type="component" value="Chromosome"/>
</dbReference>